<dbReference type="PANTHER" id="PTHR39441">
    <property type="entry name" value="DUF2252 DOMAIN-CONTAINING PROTEIN"/>
    <property type="match status" value="1"/>
</dbReference>
<dbReference type="PANTHER" id="PTHR39441:SF1">
    <property type="entry name" value="DUF2252 DOMAIN-CONTAINING PROTEIN"/>
    <property type="match status" value="1"/>
</dbReference>
<protein>
    <submittedName>
        <fullName evidence="1">DUF2252 family protein</fullName>
    </submittedName>
</protein>
<dbReference type="RefSeq" id="WP_336449459.1">
    <property type="nucleotide sequence ID" value="NZ_JBAWKY010000003.1"/>
</dbReference>
<dbReference type="Proteomes" id="UP001387110">
    <property type="component" value="Unassembled WGS sequence"/>
</dbReference>
<gene>
    <name evidence="1" type="ORF">SZL87_12210</name>
</gene>
<evidence type="ECO:0000313" key="1">
    <source>
        <dbReference type="EMBL" id="MEI4463196.1"/>
    </source>
</evidence>
<comment type="caution">
    <text evidence="1">The sequence shown here is derived from an EMBL/GenBank/DDBJ whole genome shotgun (WGS) entry which is preliminary data.</text>
</comment>
<dbReference type="EMBL" id="JBAWKY010000003">
    <property type="protein sequence ID" value="MEI4463196.1"/>
    <property type="molecule type" value="Genomic_DNA"/>
</dbReference>
<reference evidence="1 2" key="1">
    <citation type="submission" date="2023-12" db="EMBL/GenBank/DDBJ databases">
        <authorList>
            <person name="Easwaran N."/>
            <person name="Lazarus H.P.S."/>
        </authorList>
    </citation>
    <scope>NUCLEOTIDE SEQUENCE [LARGE SCALE GENOMIC DNA]</scope>
    <source>
        <strain evidence="1 2">VIT-2023</strain>
    </source>
</reference>
<dbReference type="InterPro" id="IPR018721">
    <property type="entry name" value="DUF2252"/>
</dbReference>
<sequence length="437" mass="50660">MFQPVYEEIRQMTIAKVLDFYDHEIRQLNEAARQEKYDKMSLSPFRFFRGSSHLFYYDVTRIPLGFDTPQDKPTWIQGDLHFENFGVHGNAKGEIIYDVNDFDEGYLGSYLYDLIRMAVSVRLFAEEAGYDPAPAIQNYVFKYLHDLKKYASGKDPSDVCFTRDNTKGPIKKLIKKAEKKREELMGERTEIINGTRRFRALPDMEIVDDATVKAIQGAWYSYIETIDTEDRRTESFYTIKDIIRKLDSGTASIGLERYYLLIEGEGGEEDLILEMKQAQTSVPSLFLPVYRPEAEAIHQGRRIITSQKAMQAHEDPYLGYLTIDGKEYYVRERSPYKKKLKAKHIKSQEDLENVLCIQGQITAKIHARADQDAGIKEKVLTHHADVEIIQAIGVSDTAFLEQIERWSSAYVERTKLDYQVFLEWIKARKEATKTIES</sequence>
<evidence type="ECO:0000313" key="2">
    <source>
        <dbReference type="Proteomes" id="UP001387110"/>
    </source>
</evidence>
<organism evidence="1 2">
    <name type="scientific">Exiguobacterium indicum</name>
    <dbReference type="NCBI Taxonomy" id="296995"/>
    <lineage>
        <taxon>Bacteria</taxon>
        <taxon>Bacillati</taxon>
        <taxon>Bacillota</taxon>
        <taxon>Bacilli</taxon>
        <taxon>Bacillales</taxon>
        <taxon>Bacillales Family XII. Incertae Sedis</taxon>
        <taxon>Exiguobacterium</taxon>
    </lineage>
</organism>
<accession>A0ABU8ELT8</accession>
<keyword evidence="2" id="KW-1185">Reference proteome</keyword>
<proteinExistence type="predicted"/>
<dbReference type="Pfam" id="PF10009">
    <property type="entry name" value="DUF2252"/>
    <property type="match status" value="1"/>
</dbReference>
<name>A0ABU8ELT8_9BACL</name>